<gene>
    <name evidence="1" type="ORF">HHX48_12865</name>
</gene>
<evidence type="ECO:0000313" key="1">
    <source>
        <dbReference type="EMBL" id="MBD3586632.1"/>
    </source>
</evidence>
<dbReference type="Proteomes" id="UP000624419">
    <property type="component" value="Unassembled WGS sequence"/>
</dbReference>
<proteinExistence type="predicted"/>
<evidence type="ECO:0008006" key="3">
    <source>
        <dbReference type="Google" id="ProtNLM"/>
    </source>
</evidence>
<organism evidence="1 2">
    <name type="scientific">Salinimonas profundi</name>
    <dbReference type="NCBI Taxonomy" id="2729140"/>
    <lineage>
        <taxon>Bacteria</taxon>
        <taxon>Pseudomonadati</taxon>
        <taxon>Pseudomonadota</taxon>
        <taxon>Gammaproteobacteria</taxon>
        <taxon>Alteromonadales</taxon>
        <taxon>Alteromonadaceae</taxon>
        <taxon>Alteromonas/Salinimonas group</taxon>
        <taxon>Salinimonas</taxon>
    </lineage>
</organism>
<accession>A0ABR8LQF2</accession>
<keyword evidence="2" id="KW-1185">Reference proteome</keyword>
<name>A0ABR8LQF2_9ALTE</name>
<evidence type="ECO:0000313" key="2">
    <source>
        <dbReference type="Proteomes" id="UP000624419"/>
    </source>
</evidence>
<comment type="caution">
    <text evidence="1">The sequence shown here is derived from an EMBL/GenBank/DDBJ whole genome shotgun (WGS) entry which is preliminary data.</text>
</comment>
<protein>
    <recommendedName>
        <fullName evidence="3">Glycosyl transferase</fullName>
    </recommendedName>
</protein>
<dbReference type="InterPro" id="IPR029044">
    <property type="entry name" value="Nucleotide-diphossugar_trans"/>
</dbReference>
<dbReference type="EMBL" id="JABBXD010000007">
    <property type="protein sequence ID" value="MBD3586632.1"/>
    <property type="molecule type" value="Genomic_DNA"/>
</dbReference>
<dbReference type="Pfam" id="PF01501">
    <property type="entry name" value="Glyco_transf_8"/>
    <property type="match status" value="1"/>
</dbReference>
<dbReference type="Gene3D" id="3.90.550.10">
    <property type="entry name" value="Spore Coat Polysaccharide Biosynthesis Protein SpsA, Chain A"/>
    <property type="match status" value="1"/>
</dbReference>
<dbReference type="RefSeq" id="WP_191025736.1">
    <property type="nucleotide sequence ID" value="NZ_JABBXD010000007.1"/>
</dbReference>
<dbReference type="InterPro" id="IPR002495">
    <property type="entry name" value="Glyco_trans_8"/>
</dbReference>
<reference evidence="1 2" key="1">
    <citation type="submission" date="2020-04" db="EMBL/GenBank/DDBJ databases">
        <title>Salinimonas sp. HHU 13199.</title>
        <authorList>
            <person name="Cui X."/>
            <person name="Zhang D."/>
        </authorList>
    </citation>
    <scope>NUCLEOTIDE SEQUENCE [LARGE SCALE GENOMIC DNA]</scope>
    <source>
        <strain evidence="1 2">HHU 13199</strain>
    </source>
</reference>
<sequence>MAQKRFLITTLVIGEEIEALAEYTLPTMRDYAQKVGADFKVMGKTGISETLSPYYEKNQIFDFFEEYEKVLYIDSDILVSPDAPDLFSLHEGDRVMAIEVENVYKAAMNEKNALNSTLGDVEWTAKYFNSGVVLFTDKYKSLLNTTDGLIDKWIDAKKNGLVSGLNDQSIFNYRVNQHNIPMQYVDRSFNYTKAWGSFNQRFSKYFIHYAGLKGRRLKMIKRDSALLKSTAMRKLLSKSPVLVSILDKF</sequence>
<dbReference type="SUPFAM" id="SSF53448">
    <property type="entry name" value="Nucleotide-diphospho-sugar transferases"/>
    <property type="match status" value="1"/>
</dbReference>